<name>A0A8J9VA15_9NEOP</name>
<dbReference type="Pfam" id="PF02906">
    <property type="entry name" value="Fe_hyd_lg_C"/>
    <property type="match status" value="1"/>
</dbReference>
<proteinExistence type="inferred from homology"/>
<evidence type="ECO:0000256" key="2">
    <source>
        <dbReference type="ARBA" id="ARBA00022485"/>
    </source>
</evidence>
<dbReference type="Gene3D" id="3.40.50.1780">
    <property type="match status" value="1"/>
</dbReference>
<comment type="similarity">
    <text evidence="1">Belongs to the NARF family.</text>
</comment>
<dbReference type="Gene3D" id="3.40.950.10">
    <property type="entry name" value="Fe-only Hydrogenase (Larger Subunit), Chain L, domain 3"/>
    <property type="match status" value="1"/>
</dbReference>
<sequence length="481" mass="53826">MASRFSGALQLTDLDDFITPSQECIKPVKIEKAKTKTGAKIKIGEDGYFDISSGKEQKLQKVEITLADCLACSGCITSAESVLVTRQSQEELLRVFSERKHTDTKGVTRDVSLIVLSLSPQPLLSLAVRYKLDPEEATRKLVGYFKSLGTDLVLDMTVAEDISLLEAQQEFLQRYHNQQNETTAKQLPMLASSCPGWVCYAEKTHGNFILPYISNTKSPQQIMGSLVKQHLALKKELNPSEVYHVTFMPCYDKKLEASREDFYSDVLSCHDVDCVITAIELEQMLESSEKCLADIEGCNLDWPWDDSEGPGIRRHIGSGSGGYADQVFLYAAEELFGESNAPLVYKNLRNPDFREVTLEKDGKEVLKFAIANGFRNIQNLVQKLKRGKSPYHYVEVMACPSGCLNGGAQVRPVQGETGRELVSQLQDLYNKLPLANPAQSKLVKQLYIDWLDGRESDKAKALLHTSYHALEKNDIALNIKW</sequence>
<feature type="domain" description="Iron hydrogenase small subunit" evidence="6">
    <location>
        <begin position="415"/>
        <end position="471"/>
    </location>
</feature>
<evidence type="ECO:0000256" key="3">
    <source>
        <dbReference type="ARBA" id="ARBA00023004"/>
    </source>
</evidence>
<feature type="non-terminal residue" evidence="7">
    <location>
        <position position="481"/>
    </location>
</feature>
<dbReference type="Pfam" id="PF02256">
    <property type="entry name" value="Fe_hyd_SSU"/>
    <property type="match status" value="1"/>
</dbReference>
<dbReference type="InterPro" id="IPR050340">
    <property type="entry name" value="Cytosolic_Fe-S_CAF"/>
</dbReference>
<dbReference type="OrthoDB" id="10253113at2759"/>
<reference evidence="7" key="1">
    <citation type="submission" date="2021-12" db="EMBL/GenBank/DDBJ databases">
        <authorList>
            <person name="Martin H S."/>
        </authorList>
    </citation>
    <scope>NUCLEOTIDE SEQUENCE</scope>
</reference>
<evidence type="ECO:0000256" key="1">
    <source>
        <dbReference type="ARBA" id="ARBA00006596"/>
    </source>
</evidence>
<dbReference type="Proteomes" id="UP000838878">
    <property type="component" value="Chromosome 13"/>
</dbReference>
<dbReference type="InterPro" id="IPR003149">
    <property type="entry name" value="Fe_hydrogenase_ssu"/>
</dbReference>
<keyword evidence="4" id="KW-0411">Iron-sulfur</keyword>
<protein>
    <recommendedName>
        <fullName evidence="6">Iron hydrogenase small subunit domain-containing protein</fullName>
    </recommendedName>
</protein>
<evidence type="ECO:0000256" key="5">
    <source>
        <dbReference type="ARBA" id="ARBA00025700"/>
    </source>
</evidence>
<keyword evidence="3" id="KW-0408">Iron</keyword>
<dbReference type="PANTHER" id="PTHR11615">
    <property type="entry name" value="NITRATE, FORMATE, IRON DEHYDROGENASE"/>
    <property type="match status" value="1"/>
</dbReference>
<dbReference type="SUPFAM" id="SSF53920">
    <property type="entry name" value="Fe-only hydrogenase"/>
    <property type="match status" value="1"/>
</dbReference>
<evidence type="ECO:0000313" key="8">
    <source>
        <dbReference type="Proteomes" id="UP000838878"/>
    </source>
</evidence>
<dbReference type="EMBL" id="OV170233">
    <property type="protein sequence ID" value="CAH0718753.1"/>
    <property type="molecule type" value="Genomic_DNA"/>
</dbReference>
<evidence type="ECO:0000256" key="4">
    <source>
        <dbReference type="ARBA" id="ARBA00023014"/>
    </source>
</evidence>
<dbReference type="GO" id="GO:0051539">
    <property type="term" value="F:4 iron, 4 sulfur cluster binding"/>
    <property type="evidence" value="ECO:0007669"/>
    <property type="project" value="UniProtKB-KW"/>
</dbReference>
<keyword evidence="8" id="KW-1185">Reference proteome</keyword>
<dbReference type="InterPro" id="IPR009016">
    <property type="entry name" value="Fe_hydrogenase"/>
</dbReference>
<dbReference type="SMART" id="SM00902">
    <property type="entry name" value="Fe_hyd_SSU"/>
    <property type="match status" value="1"/>
</dbReference>
<comment type="function">
    <text evidence="5">Component of the cytosolic iron-sulfur (Fe/S) protein assembly machinery. Required for maturation of extramitochondrial Fe/S proteins.</text>
</comment>
<keyword evidence="2" id="KW-0479">Metal-binding</keyword>
<organism evidence="7 8">
    <name type="scientific">Brenthis ino</name>
    <name type="common">lesser marbled fritillary</name>
    <dbReference type="NCBI Taxonomy" id="405034"/>
    <lineage>
        <taxon>Eukaryota</taxon>
        <taxon>Metazoa</taxon>
        <taxon>Ecdysozoa</taxon>
        <taxon>Arthropoda</taxon>
        <taxon>Hexapoda</taxon>
        <taxon>Insecta</taxon>
        <taxon>Pterygota</taxon>
        <taxon>Neoptera</taxon>
        <taxon>Endopterygota</taxon>
        <taxon>Lepidoptera</taxon>
        <taxon>Glossata</taxon>
        <taxon>Ditrysia</taxon>
        <taxon>Papilionoidea</taxon>
        <taxon>Nymphalidae</taxon>
        <taxon>Heliconiinae</taxon>
        <taxon>Argynnini</taxon>
        <taxon>Brenthis</taxon>
    </lineage>
</organism>
<evidence type="ECO:0000313" key="7">
    <source>
        <dbReference type="EMBL" id="CAH0718753.1"/>
    </source>
</evidence>
<gene>
    <name evidence="7" type="ORF">BINO364_LOCUS5185</name>
</gene>
<accession>A0A8J9VA15</accession>
<dbReference type="InterPro" id="IPR004108">
    <property type="entry name" value="Fe_hydrogenase_lsu_C"/>
</dbReference>
<evidence type="ECO:0000259" key="6">
    <source>
        <dbReference type="SMART" id="SM00902"/>
    </source>
</evidence>
<dbReference type="AlphaFoldDB" id="A0A8J9VA15"/>
<keyword evidence="2" id="KW-0004">4Fe-4S</keyword>